<dbReference type="AlphaFoldDB" id="A0A1P8W8U2"/>
<evidence type="ECO:0000313" key="4">
    <source>
        <dbReference type="EMBL" id="APZ90470.1"/>
    </source>
</evidence>
<dbReference type="PIRSF" id="PIRSF000126">
    <property type="entry name" value="11-beta-HSD1"/>
    <property type="match status" value="1"/>
</dbReference>
<dbReference type="RefSeq" id="WP_077022365.1">
    <property type="nucleotide sequence ID" value="NZ_CP017641.1"/>
</dbReference>
<keyword evidence="2 4" id="KW-0560">Oxidoreductase</keyword>
<dbReference type="EC" id="1.1.1.313" evidence="4"/>
<dbReference type="EMBL" id="CP017641">
    <property type="protein sequence ID" value="APZ90470.1"/>
    <property type="molecule type" value="Genomic_DNA"/>
</dbReference>
<proteinExistence type="inferred from homology"/>
<accession>A0A1P8W8U2</accession>
<dbReference type="STRING" id="1891926.Fuma_00045"/>
<sequence length="257" mass="27897">METVLITGASSGIGLEFAKLFAKAGSGLILTARREEKLRKLADELHSEHGVPVSVVPADLAKPDGTKTLHYELNQRSLEVDVLVNNAGFGALGKFADLPLERQVDMLHVNILALTELTRRLLPEMVERKRGGVLNVGSTAAFQPGPNMAVYYATKAYVLSFSEALREELLDTGVHVTCLAPGPTETEFGEDSGMNDTKIFRMGTMPAATVAKAGYEAFRANDSLVVPGAMNKVASSMHRFLPRMVTRKFVKNIQPVQ</sequence>
<evidence type="ECO:0000256" key="2">
    <source>
        <dbReference type="ARBA" id="ARBA00023002"/>
    </source>
</evidence>
<reference evidence="4 5" key="1">
    <citation type="journal article" date="2016" name="Front. Microbiol.">
        <title>Fuerstia marisgermanicae gen. nov., sp. nov., an Unusual Member of the Phylum Planctomycetes from the German Wadden Sea.</title>
        <authorList>
            <person name="Kohn T."/>
            <person name="Heuer A."/>
            <person name="Jogler M."/>
            <person name="Vollmers J."/>
            <person name="Boedeker C."/>
            <person name="Bunk B."/>
            <person name="Rast P."/>
            <person name="Borchert D."/>
            <person name="Glockner I."/>
            <person name="Freese H.M."/>
            <person name="Klenk H.P."/>
            <person name="Overmann J."/>
            <person name="Kaster A.K."/>
            <person name="Rohde M."/>
            <person name="Wiegand S."/>
            <person name="Jogler C."/>
        </authorList>
    </citation>
    <scope>NUCLEOTIDE SEQUENCE [LARGE SCALE GENOMIC DNA]</scope>
    <source>
        <strain evidence="4 5">NH11</strain>
    </source>
</reference>
<dbReference type="InterPro" id="IPR036291">
    <property type="entry name" value="NAD(P)-bd_dom_sf"/>
</dbReference>
<comment type="similarity">
    <text evidence="1 3">Belongs to the short-chain dehydrogenases/reductases (SDR) family.</text>
</comment>
<dbReference type="GO" id="GO:0016020">
    <property type="term" value="C:membrane"/>
    <property type="evidence" value="ECO:0007669"/>
    <property type="project" value="TreeGrafter"/>
</dbReference>
<dbReference type="KEGG" id="fmr:Fuma_00045"/>
<name>A0A1P8W8U2_9PLAN</name>
<dbReference type="PANTHER" id="PTHR44196">
    <property type="entry name" value="DEHYDROGENASE/REDUCTASE SDR FAMILY MEMBER 7B"/>
    <property type="match status" value="1"/>
</dbReference>
<evidence type="ECO:0000256" key="1">
    <source>
        <dbReference type="ARBA" id="ARBA00006484"/>
    </source>
</evidence>
<protein>
    <submittedName>
        <fullName evidence="4">Sulfoacetaldehyde reductase</fullName>
        <ecNumber evidence="4">1.1.1.313</ecNumber>
    </submittedName>
</protein>
<gene>
    <name evidence="4" type="primary">isfD</name>
    <name evidence="4" type="ORF">Fuma_00045</name>
</gene>
<evidence type="ECO:0000256" key="3">
    <source>
        <dbReference type="RuleBase" id="RU000363"/>
    </source>
</evidence>
<dbReference type="Proteomes" id="UP000187735">
    <property type="component" value="Chromosome"/>
</dbReference>
<dbReference type="InterPro" id="IPR002347">
    <property type="entry name" value="SDR_fam"/>
</dbReference>
<dbReference type="OrthoDB" id="9808814at2"/>
<dbReference type="Pfam" id="PF00106">
    <property type="entry name" value="adh_short"/>
    <property type="match status" value="1"/>
</dbReference>
<dbReference type="SUPFAM" id="SSF51735">
    <property type="entry name" value="NAD(P)-binding Rossmann-fold domains"/>
    <property type="match status" value="1"/>
</dbReference>
<dbReference type="PRINTS" id="PR00080">
    <property type="entry name" value="SDRFAMILY"/>
</dbReference>
<dbReference type="PANTHER" id="PTHR44196:SF2">
    <property type="entry name" value="SHORT-CHAIN DEHYDROGENASE-RELATED"/>
    <property type="match status" value="1"/>
</dbReference>
<dbReference type="Gene3D" id="3.40.50.720">
    <property type="entry name" value="NAD(P)-binding Rossmann-like Domain"/>
    <property type="match status" value="1"/>
</dbReference>
<keyword evidence="5" id="KW-1185">Reference proteome</keyword>
<dbReference type="GO" id="GO:0016491">
    <property type="term" value="F:oxidoreductase activity"/>
    <property type="evidence" value="ECO:0007669"/>
    <property type="project" value="UniProtKB-KW"/>
</dbReference>
<organism evidence="4 5">
    <name type="scientific">Fuerstiella marisgermanici</name>
    <dbReference type="NCBI Taxonomy" id="1891926"/>
    <lineage>
        <taxon>Bacteria</taxon>
        <taxon>Pseudomonadati</taxon>
        <taxon>Planctomycetota</taxon>
        <taxon>Planctomycetia</taxon>
        <taxon>Planctomycetales</taxon>
        <taxon>Planctomycetaceae</taxon>
        <taxon>Fuerstiella</taxon>
    </lineage>
</organism>
<evidence type="ECO:0000313" key="5">
    <source>
        <dbReference type="Proteomes" id="UP000187735"/>
    </source>
</evidence>
<dbReference type="PRINTS" id="PR00081">
    <property type="entry name" value="GDHRDH"/>
</dbReference>